<evidence type="ECO:0000256" key="5">
    <source>
        <dbReference type="ARBA" id="ARBA00060888"/>
    </source>
</evidence>
<dbReference type="SMART" id="SM00881">
    <property type="entry name" value="CoA_binding"/>
    <property type="match status" value="1"/>
</dbReference>
<dbReference type="GO" id="GO:0046872">
    <property type="term" value="F:metal ion binding"/>
    <property type="evidence" value="ECO:0007669"/>
    <property type="project" value="InterPro"/>
</dbReference>
<dbReference type="Proteomes" id="UP000004030">
    <property type="component" value="Unassembled WGS sequence"/>
</dbReference>
<dbReference type="PATRIC" id="fig|1088721.3.peg.513"/>
<gene>
    <name evidence="8" type="ORF">NSU_0522</name>
</gene>
<evidence type="ECO:0000313" key="8">
    <source>
        <dbReference type="EMBL" id="EHJ62391.1"/>
    </source>
</evidence>
<dbReference type="STRING" id="1088721.JI59_17490"/>
<dbReference type="InterPro" id="IPR032875">
    <property type="entry name" value="Succ_CoA_lig_flav_dom"/>
</dbReference>
<dbReference type="OrthoDB" id="9807426at2"/>
<organism evidence="8 9">
    <name type="scientific">Novosphingobium pentaromativorans US6-1</name>
    <dbReference type="NCBI Taxonomy" id="1088721"/>
    <lineage>
        <taxon>Bacteria</taxon>
        <taxon>Pseudomonadati</taxon>
        <taxon>Pseudomonadota</taxon>
        <taxon>Alphaproteobacteria</taxon>
        <taxon>Sphingomonadales</taxon>
        <taxon>Sphingomonadaceae</taxon>
        <taxon>Novosphingobium</taxon>
    </lineage>
</organism>
<keyword evidence="2" id="KW-0436">Ligase</keyword>
<dbReference type="Gene3D" id="3.30.1490.20">
    <property type="entry name" value="ATP-grasp fold, A domain"/>
    <property type="match status" value="1"/>
</dbReference>
<evidence type="ECO:0000256" key="1">
    <source>
        <dbReference type="ARBA" id="ARBA00022532"/>
    </source>
</evidence>
<dbReference type="SUPFAM" id="SSF56059">
    <property type="entry name" value="Glutathione synthetase ATP-binding domain-like"/>
    <property type="match status" value="1"/>
</dbReference>
<dbReference type="PANTHER" id="PTHR43334">
    <property type="entry name" value="ACETATE--COA LIGASE [ADP-FORMING]"/>
    <property type="match status" value="1"/>
</dbReference>
<keyword evidence="1" id="KW-0816">Tricarboxylic acid cycle</keyword>
<reference evidence="8 9" key="1">
    <citation type="journal article" date="2012" name="J. Bacteriol.">
        <title>Genome sequence of benzo(a)pyrene-degrading bacterium Novosphingobium pentaromativorans US6-1.</title>
        <authorList>
            <person name="Luo Y.R."/>
            <person name="Kang S.G."/>
            <person name="Kim S.J."/>
            <person name="Kim M.R."/>
            <person name="Li N."/>
            <person name="Lee J.H."/>
            <person name="Kwon K.K."/>
        </authorList>
    </citation>
    <scope>NUCLEOTIDE SEQUENCE [LARGE SCALE GENOMIC DNA]</scope>
    <source>
        <strain evidence="8 9">US6-1</strain>
    </source>
</reference>
<dbReference type="InterPro" id="IPR051538">
    <property type="entry name" value="Acyl-CoA_Synth/Transferase"/>
</dbReference>
<dbReference type="EMBL" id="AGFM01000008">
    <property type="protein sequence ID" value="EHJ62391.1"/>
    <property type="molecule type" value="Genomic_DNA"/>
</dbReference>
<dbReference type="AlphaFoldDB" id="G6E851"/>
<proteinExistence type="inferred from homology"/>
<dbReference type="Pfam" id="PF13607">
    <property type="entry name" value="Succ_CoA_lig"/>
    <property type="match status" value="1"/>
</dbReference>
<dbReference type="PROSITE" id="PS50975">
    <property type="entry name" value="ATP_GRASP"/>
    <property type="match status" value="1"/>
</dbReference>
<dbReference type="GO" id="GO:0006099">
    <property type="term" value="P:tricarboxylic acid cycle"/>
    <property type="evidence" value="ECO:0007669"/>
    <property type="project" value="UniProtKB-KW"/>
</dbReference>
<comment type="similarity">
    <text evidence="5">In the N-terminal section; belongs to the acetate CoA ligase alpha subunit family.</text>
</comment>
<dbReference type="InterPro" id="IPR003781">
    <property type="entry name" value="CoA-bd"/>
</dbReference>
<dbReference type="Pfam" id="PF13380">
    <property type="entry name" value="CoA_binding_2"/>
    <property type="match status" value="1"/>
</dbReference>
<evidence type="ECO:0000256" key="3">
    <source>
        <dbReference type="ARBA" id="ARBA00022741"/>
    </source>
</evidence>
<dbReference type="KEGG" id="npn:JI59_17490"/>
<evidence type="ECO:0000256" key="4">
    <source>
        <dbReference type="ARBA" id="ARBA00022840"/>
    </source>
</evidence>
<dbReference type="RefSeq" id="WP_007011439.1">
    <property type="nucleotide sequence ID" value="NZ_AGFM01000008.1"/>
</dbReference>
<dbReference type="GO" id="GO:0005524">
    <property type="term" value="F:ATP binding"/>
    <property type="evidence" value="ECO:0007669"/>
    <property type="project" value="UniProtKB-UniRule"/>
</dbReference>
<keyword evidence="9" id="KW-1185">Reference proteome</keyword>
<dbReference type="SUPFAM" id="SSF52210">
    <property type="entry name" value="Succinyl-CoA synthetase domains"/>
    <property type="match status" value="2"/>
</dbReference>
<dbReference type="GO" id="GO:0043758">
    <property type="term" value="F:acetate-CoA ligase (ADP-forming) activity"/>
    <property type="evidence" value="ECO:0007669"/>
    <property type="project" value="InterPro"/>
</dbReference>
<protein>
    <recommendedName>
        <fullName evidence="7">ATP-grasp domain-containing protein</fullName>
    </recommendedName>
</protein>
<dbReference type="eggNOG" id="COG1042">
    <property type="taxonomic scope" value="Bacteria"/>
</dbReference>
<name>G6E851_9SPHN</name>
<comment type="caution">
    <text evidence="8">The sequence shown here is derived from an EMBL/GenBank/DDBJ whole genome shotgun (WGS) entry which is preliminary data.</text>
</comment>
<evidence type="ECO:0000259" key="7">
    <source>
        <dbReference type="PROSITE" id="PS50975"/>
    </source>
</evidence>
<keyword evidence="3 6" id="KW-0547">Nucleotide-binding</keyword>
<dbReference type="InterPro" id="IPR043938">
    <property type="entry name" value="Ligase_CoA_dom"/>
</dbReference>
<dbReference type="SUPFAM" id="SSF51735">
    <property type="entry name" value="NAD(P)-binding Rossmann-fold domains"/>
    <property type="match status" value="1"/>
</dbReference>
<dbReference type="Gene3D" id="3.40.50.261">
    <property type="entry name" value="Succinyl-CoA synthetase domains"/>
    <property type="match status" value="2"/>
</dbReference>
<dbReference type="InterPro" id="IPR036291">
    <property type="entry name" value="NAD(P)-bd_dom_sf"/>
</dbReference>
<evidence type="ECO:0000313" key="9">
    <source>
        <dbReference type="Proteomes" id="UP000004030"/>
    </source>
</evidence>
<dbReference type="InterPro" id="IPR013815">
    <property type="entry name" value="ATP_grasp_subdomain_1"/>
</dbReference>
<sequence>MAATGRDTLYSHAQMARLCAPKSVAIVGASPRAGSFGANVRDNCAGYEGELYLVNPGYEEIDGQRCYPSLAALPVVPDSVVVTVKRELVQPVIEECVELGIGGAIIFASGFAEVGIAQRAEEQRRLVEIARKGGVLIAGPNTVGSSNFVNGALLTFSPDMLILPPTNKAAIGVVSQSGAVGYSQSQAMHHGANLSHMLVCGNSADVDIADYVGYLAEEPSCHAIVCMIEGMDDPNRLVTAAKKVRDSGKPLILFKAARGEIGAAAAMSHTGSMAGSHKSYVAALEAVGAIFIDDQDALLDTAAFLAKAGTPSSDGVAIITASGGWGIICADHAEDAGIALPPLPAQTHETLAGLIPEFGAVANPCDVTAQILANRESFAKAAGSMLQEDCYGLLVFPQTWTTKRNEPAYERMFEAVGDVAREHGKVACMIWTSGWLEGPGVAAAERNDSVAVFRSARHCFNAIAIWHKRAAAIKAQGAAPASHLSPETAASNVKAMLQGAPDKVIGERSAKAMLSAYGVSVVGERTAATAEDAAKAASEMGFPVVVKVESPDVPHKSEAGGVRLNLNSEAEVLAEGKAALEAVAAYAPDARIDGLLVQTMLGRGVEMLVGSTRDAHFGPMIVVGLGGVLTEIMADVALRPAPVSVSQARAMIAELRGRAILDGARNLPKVDIEALAEAVARVSELAFDQRNEIAEIDVNPLICDGDRIVAADALIIRG</sequence>
<keyword evidence="4 6" id="KW-0067">ATP-binding</keyword>
<evidence type="ECO:0000256" key="2">
    <source>
        <dbReference type="ARBA" id="ARBA00022598"/>
    </source>
</evidence>
<dbReference type="FunFam" id="3.30.1490.20:FF:000020">
    <property type="entry name" value="Protein lysine acetyltransferase"/>
    <property type="match status" value="1"/>
</dbReference>
<feature type="domain" description="ATP-grasp" evidence="7">
    <location>
        <begin position="511"/>
        <end position="547"/>
    </location>
</feature>
<dbReference type="Pfam" id="PF19045">
    <property type="entry name" value="Ligase_CoA_2"/>
    <property type="match status" value="1"/>
</dbReference>
<dbReference type="PANTHER" id="PTHR43334:SF1">
    <property type="entry name" value="3-HYDROXYPROPIONATE--COA LIGASE [ADP-FORMING]"/>
    <property type="match status" value="1"/>
</dbReference>
<accession>G6E851</accession>
<dbReference type="Gene3D" id="3.30.470.20">
    <property type="entry name" value="ATP-grasp fold, B domain"/>
    <property type="match status" value="1"/>
</dbReference>
<dbReference type="Gene3D" id="3.40.50.720">
    <property type="entry name" value="NAD(P)-binding Rossmann-like Domain"/>
    <property type="match status" value="1"/>
</dbReference>
<dbReference type="InterPro" id="IPR016102">
    <property type="entry name" value="Succinyl-CoA_synth-like"/>
</dbReference>
<dbReference type="Pfam" id="PF13549">
    <property type="entry name" value="ATP-grasp_5"/>
    <property type="match status" value="1"/>
</dbReference>
<dbReference type="InterPro" id="IPR011761">
    <property type="entry name" value="ATP-grasp"/>
</dbReference>
<evidence type="ECO:0000256" key="6">
    <source>
        <dbReference type="PROSITE-ProRule" id="PRU00409"/>
    </source>
</evidence>